<dbReference type="InterPro" id="IPR004119">
    <property type="entry name" value="EcKL"/>
</dbReference>
<evidence type="ECO:0000313" key="2">
    <source>
        <dbReference type="EMBL" id="AEV32668.1"/>
    </source>
</evidence>
<gene>
    <name evidence="2" type="ordered locus">Oweho_1680</name>
</gene>
<dbReference type="PANTHER" id="PTHR11012">
    <property type="entry name" value="PROTEIN KINASE-LIKE DOMAIN-CONTAINING"/>
    <property type="match status" value="1"/>
</dbReference>
<dbReference type="STRING" id="926562.Oweho_1680"/>
<dbReference type="SMART" id="SM00587">
    <property type="entry name" value="CHK"/>
    <property type="match status" value="1"/>
</dbReference>
<dbReference type="AlphaFoldDB" id="G8R028"/>
<dbReference type="EMBL" id="CP003156">
    <property type="protein sequence ID" value="AEV32668.1"/>
    <property type="molecule type" value="Genomic_DNA"/>
</dbReference>
<dbReference type="InterPro" id="IPR015897">
    <property type="entry name" value="CHK_kinase-like"/>
</dbReference>
<dbReference type="eggNOG" id="COG2334">
    <property type="taxonomic scope" value="Bacteria"/>
</dbReference>
<organism evidence="2 3">
    <name type="scientific">Owenweeksia hongkongensis (strain DSM 17368 / CIP 108786 / JCM 12287 / NRRL B-23963 / UST20020801)</name>
    <dbReference type="NCBI Taxonomy" id="926562"/>
    <lineage>
        <taxon>Bacteria</taxon>
        <taxon>Pseudomonadati</taxon>
        <taxon>Bacteroidota</taxon>
        <taxon>Flavobacteriia</taxon>
        <taxon>Flavobacteriales</taxon>
        <taxon>Owenweeksiaceae</taxon>
        <taxon>Owenweeksia</taxon>
    </lineage>
</organism>
<dbReference type="GO" id="GO:0016740">
    <property type="term" value="F:transferase activity"/>
    <property type="evidence" value="ECO:0007669"/>
    <property type="project" value="UniProtKB-KW"/>
</dbReference>
<proteinExistence type="predicted"/>
<dbReference type="PATRIC" id="fig|926562.3.peg.1683"/>
<protein>
    <submittedName>
        <fullName evidence="2">Putative aminoglycoside phosphotransferase</fullName>
    </submittedName>
</protein>
<reference evidence="2 3" key="1">
    <citation type="journal article" date="2012" name="Stand. Genomic Sci.">
        <title>Genome sequence of the orange-pigmented seawater bacterium Owenweeksia hongkongensis type strain (UST20020801(T)).</title>
        <authorList>
            <person name="Riedel T."/>
            <person name="Held B."/>
            <person name="Nolan M."/>
            <person name="Lucas S."/>
            <person name="Lapidus A."/>
            <person name="Tice H."/>
            <person name="Del Rio T.G."/>
            <person name="Cheng J.F."/>
            <person name="Han C."/>
            <person name="Tapia R."/>
            <person name="Goodwin L.A."/>
            <person name="Pitluck S."/>
            <person name="Liolios K."/>
            <person name="Mavromatis K."/>
            <person name="Pagani I."/>
            <person name="Ivanova N."/>
            <person name="Mikhailova N."/>
            <person name="Pati A."/>
            <person name="Chen A."/>
            <person name="Palaniappan K."/>
            <person name="Rohde M."/>
            <person name="Tindall B.J."/>
            <person name="Detter J.C."/>
            <person name="Goker M."/>
            <person name="Woyke T."/>
            <person name="Bristow J."/>
            <person name="Eisen J.A."/>
            <person name="Markowitz V."/>
            <person name="Hugenholtz P."/>
            <person name="Klenk H.P."/>
            <person name="Kyrpides N.C."/>
        </authorList>
    </citation>
    <scope>NUCLEOTIDE SEQUENCE</scope>
    <source>
        <strain evidence="3">DSM 17368 / JCM 12287 / NRRL B-23963</strain>
    </source>
</reference>
<evidence type="ECO:0000313" key="3">
    <source>
        <dbReference type="Proteomes" id="UP000005631"/>
    </source>
</evidence>
<dbReference type="HOGENOM" id="CLU_049945_0_0_10"/>
<dbReference type="InterPro" id="IPR011009">
    <property type="entry name" value="Kinase-like_dom_sf"/>
</dbReference>
<sequence>MDSMLKPFLPNIQKELSVSHILSIAKMQSLWSDYGGIFRLNLKGAKVPSVVVKCILLEEKDKHPQGWVSNLSHERKVKSYQVENHWYEMYAASLPTTVKVPQLLYREKQTSVQILVLEDLSHFYPNLKQSCTYKEAKTVIRWLAQFHAHFINSPTDGLWPIGSYWHLNTRPDEWKAMEDSPLKEKAQALDFVLNEAKFQTIIHGDAKVANFCFSNNEEVAAVDFQYVGKGVGVKDLAYFLGSCFSDEESQLYEGSLLEYYFETLKASAKDLNEAEKAALEKEWRELYPVAWADFNRFLLGWLPNHQKLHNHALSKNGEAFQFLERQNL</sequence>
<feature type="domain" description="CHK kinase-like" evidence="1">
    <location>
        <begin position="115"/>
        <end position="270"/>
    </location>
</feature>
<dbReference type="Proteomes" id="UP000005631">
    <property type="component" value="Chromosome"/>
</dbReference>
<keyword evidence="3" id="KW-1185">Reference proteome</keyword>
<dbReference type="SUPFAM" id="SSF56112">
    <property type="entry name" value="Protein kinase-like (PK-like)"/>
    <property type="match status" value="1"/>
</dbReference>
<dbReference type="KEGG" id="oho:Oweho_1680"/>
<dbReference type="PANTHER" id="PTHR11012:SF30">
    <property type="entry name" value="PROTEIN KINASE-LIKE DOMAIN-CONTAINING"/>
    <property type="match status" value="1"/>
</dbReference>
<evidence type="ECO:0000259" key="1">
    <source>
        <dbReference type="SMART" id="SM00587"/>
    </source>
</evidence>
<dbReference type="Pfam" id="PF02958">
    <property type="entry name" value="EcKL"/>
    <property type="match status" value="1"/>
</dbReference>
<keyword evidence="2" id="KW-0808">Transferase</keyword>
<dbReference type="Gene3D" id="3.90.1200.10">
    <property type="match status" value="1"/>
</dbReference>
<name>G8R028_OWEHD</name>
<accession>G8R028</accession>
<dbReference type="RefSeq" id="WP_014202024.1">
    <property type="nucleotide sequence ID" value="NC_016599.1"/>
</dbReference>